<keyword evidence="3" id="KW-0479">Metal-binding</keyword>
<evidence type="ECO:0000256" key="3">
    <source>
        <dbReference type="ARBA" id="ARBA00022723"/>
    </source>
</evidence>
<comment type="similarity">
    <text evidence="2">Belongs to the HAD-like hydrolase superfamily. CbbY/CbbZ/Gph/YieH family.</text>
</comment>
<dbReference type="InterPro" id="IPR041492">
    <property type="entry name" value="HAD_2"/>
</dbReference>
<dbReference type="SUPFAM" id="SSF56784">
    <property type="entry name" value="HAD-like"/>
    <property type="match status" value="1"/>
</dbReference>
<dbReference type="InterPro" id="IPR023214">
    <property type="entry name" value="HAD_sf"/>
</dbReference>
<dbReference type="PANTHER" id="PTHR46193">
    <property type="entry name" value="6-PHOSPHOGLUCONATE PHOSPHATASE"/>
    <property type="match status" value="1"/>
</dbReference>
<dbReference type="SFLD" id="SFLDS00003">
    <property type="entry name" value="Haloacid_Dehalogenase"/>
    <property type="match status" value="1"/>
</dbReference>
<evidence type="ECO:0000313" key="7">
    <source>
        <dbReference type="Proteomes" id="UP001629953"/>
    </source>
</evidence>
<keyword evidence="4" id="KW-0460">Magnesium</keyword>
<proteinExistence type="inferred from homology"/>
<evidence type="ECO:0000256" key="5">
    <source>
        <dbReference type="ARBA" id="ARBA00023277"/>
    </source>
</evidence>
<keyword evidence="7" id="KW-1185">Reference proteome</keyword>
<dbReference type="InterPro" id="IPR006439">
    <property type="entry name" value="HAD-SF_hydro_IA"/>
</dbReference>
<sequence>MECKLKDYDVYLFDMDGTLVNSEPLKGKALALACADYGVNVDYNIYKDVMGESWSVVTGHFFTTAKIAPDLDEFNTHFRAHYEQLLSKHLELNIGAKAYIDSLKKAGKLCGIVSSAATWMVENILESLKLSTAFDIVITKEHVTKHKPDPEAYELALSKLSVSPSKTIIFEDSTAGVNAGKASGCDVIAIKHNFNGKNDFSGAVKVIDNYEEMFV</sequence>
<organism evidence="6 7">
    <name type="scientific">Celerinatantimonas yamalensis</name>
    <dbReference type="NCBI Taxonomy" id="559956"/>
    <lineage>
        <taxon>Bacteria</taxon>
        <taxon>Pseudomonadati</taxon>
        <taxon>Pseudomonadota</taxon>
        <taxon>Gammaproteobacteria</taxon>
        <taxon>Celerinatantimonadaceae</taxon>
        <taxon>Celerinatantimonas</taxon>
    </lineage>
</organism>
<dbReference type="SFLD" id="SFLDG01129">
    <property type="entry name" value="C1.5:_HAD__Beta-PGM__Phosphata"/>
    <property type="match status" value="1"/>
</dbReference>
<gene>
    <name evidence="6" type="ORF">ABUE30_00100</name>
</gene>
<dbReference type="InterPro" id="IPR036412">
    <property type="entry name" value="HAD-like_sf"/>
</dbReference>
<dbReference type="PANTHER" id="PTHR46193:SF18">
    <property type="entry name" value="HEXITOL PHOSPHATASE B"/>
    <property type="match status" value="1"/>
</dbReference>
<dbReference type="RefSeq" id="WP_408621609.1">
    <property type="nucleotide sequence ID" value="NZ_JBEQCT010000001.1"/>
</dbReference>
<dbReference type="Gene3D" id="3.40.50.1000">
    <property type="entry name" value="HAD superfamily/HAD-like"/>
    <property type="match status" value="1"/>
</dbReference>
<dbReference type="NCBIfam" id="TIGR01509">
    <property type="entry name" value="HAD-SF-IA-v3"/>
    <property type="match status" value="1"/>
</dbReference>
<dbReference type="InterPro" id="IPR023198">
    <property type="entry name" value="PGP-like_dom2"/>
</dbReference>
<dbReference type="Pfam" id="PF13419">
    <property type="entry name" value="HAD_2"/>
    <property type="match status" value="1"/>
</dbReference>
<evidence type="ECO:0000256" key="4">
    <source>
        <dbReference type="ARBA" id="ARBA00022842"/>
    </source>
</evidence>
<dbReference type="Proteomes" id="UP001629953">
    <property type="component" value="Unassembled WGS sequence"/>
</dbReference>
<protein>
    <submittedName>
        <fullName evidence="6">HAD family phosphatase</fullName>
    </submittedName>
</protein>
<dbReference type="EMBL" id="JBEQCT010000001">
    <property type="protein sequence ID" value="MFM2483498.1"/>
    <property type="molecule type" value="Genomic_DNA"/>
</dbReference>
<keyword evidence="5" id="KW-0119">Carbohydrate metabolism</keyword>
<dbReference type="InterPro" id="IPR051600">
    <property type="entry name" value="Beta-PGM-like"/>
</dbReference>
<comment type="caution">
    <text evidence="6">The sequence shown here is derived from an EMBL/GenBank/DDBJ whole genome shotgun (WGS) entry which is preliminary data.</text>
</comment>
<accession>A0ABW9G364</accession>
<dbReference type="SFLD" id="SFLDG01135">
    <property type="entry name" value="C1.5.6:_HAD__Beta-PGM__Phospha"/>
    <property type="match status" value="1"/>
</dbReference>
<evidence type="ECO:0000256" key="1">
    <source>
        <dbReference type="ARBA" id="ARBA00001946"/>
    </source>
</evidence>
<reference evidence="6 7" key="1">
    <citation type="journal article" date="2013" name="Int. J. Syst. Evol. Microbiol.">
        <title>Celerinatantimonas yamalensis sp. nov., a cold-adapted diazotrophic bacterium from a cold permafrost brine.</title>
        <authorList>
            <person name="Shcherbakova V."/>
            <person name="Chuvilskaya N."/>
            <person name="Rivkina E."/>
            <person name="Demidov N."/>
            <person name="Uchaeva V."/>
            <person name="Suetin S."/>
            <person name="Suzina N."/>
            <person name="Gilichinsky D."/>
        </authorList>
    </citation>
    <scope>NUCLEOTIDE SEQUENCE [LARGE SCALE GENOMIC DNA]</scope>
    <source>
        <strain evidence="6 7">C7</strain>
    </source>
</reference>
<dbReference type="Gene3D" id="1.10.150.240">
    <property type="entry name" value="Putative phosphatase, domain 2"/>
    <property type="match status" value="1"/>
</dbReference>
<evidence type="ECO:0000256" key="2">
    <source>
        <dbReference type="ARBA" id="ARBA00006171"/>
    </source>
</evidence>
<comment type="cofactor">
    <cofactor evidence="1">
        <name>Mg(2+)</name>
        <dbReference type="ChEBI" id="CHEBI:18420"/>
    </cofactor>
</comment>
<evidence type="ECO:0000313" key="6">
    <source>
        <dbReference type="EMBL" id="MFM2483498.1"/>
    </source>
</evidence>
<name>A0ABW9G364_9GAMM</name>